<dbReference type="RefSeq" id="WP_260420114.1">
    <property type="nucleotide sequence ID" value="NZ_JACHLK010000002.1"/>
</dbReference>
<protein>
    <recommendedName>
        <fullName evidence="4">DUF2917 domain-containing protein</fullName>
    </recommendedName>
</protein>
<feature type="compositionally biased region" description="Basic and acidic residues" evidence="1">
    <location>
        <begin position="71"/>
        <end position="84"/>
    </location>
</feature>
<organism evidence="2 3">
    <name type="scientific">Acidovorax soli</name>
    <dbReference type="NCBI Taxonomy" id="592050"/>
    <lineage>
        <taxon>Bacteria</taxon>
        <taxon>Pseudomonadati</taxon>
        <taxon>Pseudomonadota</taxon>
        <taxon>Betaproteobacteria</taxon>
        <taxon>Burkholderiales</taxon>
        <taxon>Comamonadaceae</taxon>
        <taxon>Acidovorax</taxon>
    </lineage>
</organism>
<dbReference type="Proteomes" id="UP000575083">
    <property type="component" value="Unassembled WGS sequence"/>
</dbReference>
<evidence type="ECO:0000256" key="1">
    <source>
        <dbReference type="SAM" id="MobiDB-lite"/>
    </source>
</evidence>
<name>A0A7X0PB06_9BURK</name>
<evidence type="ECO:0000313" key="3">
    <source>
        <dbReference type="Proteomes" id="UP000575083"/>
    </source>
</evidence>
<keyword evidence="3" id="KW-1185">Reference proteome</keyword>
<dbReference type="AlphaFoldDB" id="A0A7X0PB06"/>
<reference evidence="2 3" key="1">
    <citation type="submission" date="2020-08" db="EMBL/GenBank/DDBJ databases">
        <title>Functional genomics of gut bacteria from endangered species of beetles.</title>
        <authorList>
            <person name="Carlos-Shanley C."/>
        </authorList>
    </citation>
    <scope>NUCLEOTIDE SEQUENCE [LARGE SCALE GENOMIC DNA]</scope>
    <source>
        <strain evidence="2 3">S00198</strain>
    </source>
</reference>
<feature type="region of interest" description="Disordered" evidence="1">
    <location>
        <begin position="71"/>
        <end position="98"/>
    </location>
</feature>
<gene>
    <name evidence="2" type="ORF">HNP48_001252</name>
</gene>
<sequence length="98" mass="10722">MVLELAHRDLHSVPDAAGVQIRCQSGSIWVTLDHDTRDIVLAPGESFATPEHRRAILFALEPARVSLERHDGGRTVAADRRQRAEAPSLPVRPVVVSA</sequence>
<comment type="caution">
    <text evidence="2">The sequence shown here is derived from an EMBL/GenBank/DDBJ whole genome shotgun (WGS) entry which is preliminary data.</text>
</comment>
<proteinExistence type="predicted"/>
<dbReference type="InterPro" id="IPR021317">
    <property type="entry name" value="DUF2917"/>
</dbReference>
<accession>A0A7X0PB06</accession>
<evidence type="ECO:0000313" key="2">
    <source>
        <dbReference type="EMBL" id="MBB6558588.1"/>
    </source>
</evidence>
<dbReference type="Pfam" id="PF11142">
    <property type="entry name" value="DUF2917"/>
    <property type="match status" value="1"/>
</dbReference>
<dbReference type="EMBL" id="JACHLK010000002">
    <property type="protein sequence ID" value="MBB6558588.1"/>
    <property type="molecule type" value="Genomic_DNA"/>
</dbReference>
<evidence type="ECO:0008006" key="4">
    <source>
        <dbReference type="Google" id="ProtNLM"/>
    </source>
</evidence>